<dbReference type="PANTHER" id="PTHR31511">
    <property type="entry name" value="PROTEIN CBG23764"/>
    <property type="match status" value="1"/>
</dbReference>
<evidence type="ECO:0008006" key="3">
    <source>
        <dbReference type="Google" id="ProtNLM"/>
    </source>
</evidence>
<accession>A0ABN8MM62</accession>
<reference evidence="1 2" key="1">
    <citation type="submission" date="2022-05" db="EMBL/GenBank/DDBJ databases">
        <authorList>
            <consortium name="Genoscope - CEA"/>
            <person name="William W."/>
        </authorList>
    </citation>
    <scope>NUCLEOTIDE SEQUENCE [LARGE SCALE GENOMIC DNA]</scope>
</reference>
<protein>
    <recommendedName>
        <fullName evidence="3">DNA-directed DNA polymerase</fullName>
    </recommendedName>
</protein>
<comment type="caution">
    <text evidence="1">The sequence shown here is derived from an EMBL/GenBank/DDBJ whole genome shotgun (WGS) entry which is preliminary data.</text>
</comment>
<keyword evidence="2" id="KW-1185">Reference proteome</keyword>
<evidence type="ECO:0000313" key="2">
    <source>
        <dbReference type="Proteomes" id="UP001159427"/>
    </source>
</evidence>
<sequence>MPAPFVIYADFEAVTEKIQGFEPNSNKSYTNKYQKHTGCSYGYKVVCCYDDKYTKPVKIYRGEEPIKKFMEKILKEVQYCENIIKTRFKKPFKMSSEDEQNFNAAKECHICGKKYTNEDIRVRDHCRITGQYRGSAHEYCNLKLRISSEKFKLPVIFHNLRRYDSHFIMQEIGTIGKEYELYINCIPNNMEKYMAFMLGKHLVFLDSFQFMSSSLDRLSANLPKDKFKYVFENFRSTCLQYYKLDPCHYYTSPGLSWDAMLKMTDIKLELMTDTDMFQFIEKGTRGDISYIANRFGEANNKYMKEYNKEKPSKYIMYLDSNNLYGYAMSQYLPTGEFKWLTEKQIDKIMKKTILSDNKKGYILEVDLEYPEELHELHNDYPLAAEKMKVTKDMLSPYRKTIQEKFGVTIGQAKLLFTDTDSLCYEIETQDIYEELWQDRNLFDNSDYPKDSKFFDSTNKKVIGKFKDEAAGMPIVEFIGLRSKMYSYVKDNGKNEKTAKGVGKYVIKK</sequence>
<dbReference type="Proteomes" id="UP001159427">
    <property type="component" value="Unassembled WGS sequence"/>
</dbReference>
<evidence type="ECO:0000313" key="1">
    <source>
        <dbReference type="EMBL" id="CAH3029084.1"/>
    </source>
</evidence>
<dbReference type="SUPFAM" id="SSF56672">
    <property type="entry name" value="DNA/RNA polymerases"/>
    <property type="match status" value="1"/>
</dbReference>
<dbReference type="PANTHER" id="PTHR31511:SF12">
    <property type="entry name" value="RHO TERMINATION FACTOR N-TERMINAL DOMAIN-CONTAINING PROTEIN"/>
    <property type="match status" value="1"/>
</dbReference>
<gene>
    <name evidence="1" type="ORF">PEVE_00035520</name>
</gene>
<dbReference type="InterPro" id="IPR012337">
    <property type="entry name" value="RNaseH-like_sf"/>
</dbReference>
<dbReference type="SUPFAM" id="SSF54060">
    <property type="entry name" value="His-Me finger endonucleases"/>
    <property type="match status" value="1"/>
</dbReference>
<name>A0ABN8MM62_9CNID</name>
<dbReference type="EMBL" id="CALNXI010000551">
    <property type="protein sequence ID" value="CAH3029084.1"/>
    <property type="molecule type" value="Genomic_DNA"/>
</dbReference>
<dbReference type="SUPFAM" id="SSF53098">
    <property type="entry name" value="Ribonuclease H-like"/>
    <property type="match status" value="1"/>
</dbReference>
<dbReference type="InterPro" id="IPR043502">
    <property type="entry name" value="DNA/RNA_pol_sf"/>
</dbReference>
<dbReference type="InterPro" id="IPR038563">
    <property type="entry name" value="Endonuclease_7_sf"/>
</dbReference>
<organism evidence="1 2">
    <name type="scientific">Porites evermanni</name>
    <dbReference type="NCBI Taxonomy" id="104178"/>
    <lineage>
        <taxon>Eukaryota</taxon>
        <taxon>Metazoa</taxon>
        <taxon>Cnidaria</taxon>
        <taxon>Anthozoa</taxon>
        <taxon>Hexacorallia</taxon>
        <taxon>Scleractinia</taxon>
        <taxon>Fungiina</taxon>
        <taxon>Poritidae</taxon>
        <taxon>Porites</taxon>
    </lineage>
</organism>
<proteinExistence type="predicted"/>
<dbReference type="Gene3D" id="3.40.1800.10">
    <property type="entry name" value="His-Me finger endonucleases"/>
    <property type="match status" value="1"/>
</dbReference>
<feature type="non-terminal residue" evidence="1">
    <location>
        <position position="508"/>
    </location>
</feature>
<dbReference type="InterPro" id="IPR044925">
    <property type="entry name" value="His-Me_finger_sf"/>
</dbReference>